<dbReference type="PANTHER" id="PTHR46353">
    <property type="entry name" value="ZINC FINGER PROTEIN 5"/>
    <property type="match status" value="1"/>
</dbReference>
<dbReference type="PANTHER" id="PTHR46353:SF5">
    <property type="entry name" value="ZINC FINGER PROTEIN 5"/>
    <property type="match status" value="1"/>
</dbReference>
<feature type="region of interest" description="Disordered" evidence="2">
    <location>
        <begin position="1"/>
        <end position="24"/>
    </location>
</feature>
<evidence type="ECO:0000313" key="5">
    <source>
        <dbReference type="Proteomes" id="UP000289738"/>
    </source>
</evidence>
<dbReference type="Proteomes" id="UP000289738">
    <property type="component" value="Chromosome B03"/>
</dbReference>
<dbReference type="GO" id="GO:0009736">
    <property type="term" value="P:cytokinin-activated signaling pathway"/>
    <property type="evidence" value="ECO:0007669"/>
    <property type="project" value="TreeGrafter"/>
</dbReference>
<dbReference type="GO" id="GO:0008270">
    <property type="term" value="F:zinc ion binding"/>
    <property type="evidence" value="ECO:0007669"/>
    <property type="project" value="UniProtKB-KW"/>
</dbReference>
<dbReference type="STRING" id="3818.A0A444ZV94"/>
<dbReference type="PROSITE" id="PS50157">
    <property type="entry name" value="ZINC_FINGER_C2H2_2"/>
    <property type="match status" value="1"/>
</dbReference>
<dbReference type="EMBL" id="SDMP01000013">
    <property type="protein sequence ID" value="RYR18056.1"/>
    <property type="molecule type" value="Genomic_DNA"/>
</dbReference>
<dbReference type="GO" id="GO:0005634">
    <property type="term" value="C:nucleus"/>
    <property type="evidence" value="ECO:0007669"/>
    <property type="project" value="TreeGrafter"/>
</dbReference>
<dbReference type="GO" id="GO:0000976">
    <property type="term" value="F:transcription cis-regulatory region binding"/>
    <property type="evidence" value="ECO:0007669"/>
    <property type="project" value="TreeGrafter"/>
</dbReference>
<dbReference type="SUPFAM" id="SSF57667">
    <property type="entry name" value="beta-beta-alpha zinc fingers"/>
    <property type="match status" value="1"/>
</dbReference>
<keyword evidence="1" id="KW-0863">Zinc-finger</keyword>
<sequence>MEKNNVYDASTWDDGVEDNNGHSSKHKRLKLFGFELINPKDHSEVVMEDESVNSSNSASLLLEGDHDEKNNNNKKLECQYCYKEFANSQALGGHQNAHKKERMKKKKLQLQKTNATTINHYLLKQASSNINNIIDNYWLYNPSSFVSNNSESQISFNNNDQDDDDGLIHVSKWHVPNSHDQQENYCMFNFSHASSNHHQGHVKGLDLQLGLSLESNTRTFLWRT</sequence>
<proteinExistence type="predicted"/>
<name>A0A444ZV94_ARAHY</name>
<dbReference type="GO" id="GO:0003700">
    <property type="term" value="F:DNA-binding transcription factor activity"/>
    <property type="evidence" value="ECO:0007669"/>
    <property type="project" value="TreeGrafter"/>
</dbReference>
<evidence type="ECO:0000256" key="1">
    <source>
        <dbReference type="PROSITE-ProRule" id="PRU00042"/>
    </source>
</evidence>
<keyword evidence="1" id="KW-0479">Metal-binding</keyword>
<dbReference type="InterPro" id="IPR036236">
    <property type="entry name" value="Znf_C2H2_sf"/>
</dbReference>
<evidence type="ECO:0000313" key="4">
    <source>
        <dbReference type="EMBL" id="RYR18056.1"/>
    </source>
</evidence>
<keyword evidence="1" id="KW-0862">Zinc</keyword>
<accession>A0A444ZV94</accession>
<dbReference type="GO" id="GO:0009740">
    <property type="term" value="P:gibberellic acid mediated signaling pathway"/>
    <property type="evidence" value="ECO:0007669"/>
    <property type="project" value="TreeGrafter"/>
</dbReference>
<feature type="domain" description="C2H2-type" evidence="3">
    <location>
        <begin position="76"/>
        <end position="103"/>
    </location>
</feature>
<dbReference type="GO" id="GO:0010090">
    <property type="term" value="P:trichome morphogenesis"/>
    <property type="evidence" value="ECO:0007669"/>
    <property type="project" value="InterPro"/>
</dbReference>
<keyword evidence="5" id="KW-1185">Reference proteome</keyword>
<dbReference type="AlphaFoldDB" id="A0A444ZV94"/>
<organism evidence="4 5">
    <name type="scientific">Arachis hypogaea</name>
    <name type="common">Peanut</name>
    <dbReference type="NCBI Taxonomy" id="3818"/>
    <lineage>
        <taxon>Eukaryota</taxon>
        <taxon>Viridiplantae</taxon>
        <taxon>Streptophyta</taxon>
        <taxon>Embryophyta</taxon>
        <taxon>Tracheophyta</taxon>
        <taxon>Spermatophyta</taxon>
        <taxon>Magnoliopsida</taxon>
        <taxon>eudicotyledons</taxon>
        <taxon>Gunneridae</taxon>
        <taxon>Pentapetalae</taxon>
        <taxon>rosids</taxon>
        <taxon>fabids</taxon>
        <taxon>Fabales</taxon>
        <taxon>Fabaceae</taxon>
        <taxon>Papilionoideae</taxon>
        <taxon>50 kb inversion clade</taxon>
        <taxon>dalbergioids sensu lato</taxon>
        <taxon>Dalbergieae</taxon>
        <taxon>Pterocarpus clade</taxon>
        <taxon>Arachis</taxon>
    </lineage>
</organism>
<gene>
    <name evidence="4" type="ORF">Ahy_B03g062686</name>
</gene>
<protein>
    <recommendedName>
        <fullName evidence="3">C2H2-type domain-containing protein</fullName>
    </recommendedName>
</protein>
<comment type="caution">
    <text evidence="4">The sequence shown here is derived from an EMBL/GenBank/DDBJ whole genome shotgun (WGS) entry which is preliminary data.</text>
</comment>
<dbReference type="InterPro" id="IPR044299">
    <property type="entry name" value="GIS3/ZFP5/ZFP6"/>
</dbReference>
<dbReference type="PROSITE" id="PS00028">
    <property type="entry name" value="ZINC_FINGER_C2H2_1"/>
    <property type="match status" value="1"/>
</dbReference>
<dbReference type="InterPro" id="IPR013087">
    <property type="entry name" value="Znf_C2H2_type"/>
</dbReference>
<evidence type="ECO:0000256" key="2">
    <source>
        <dbReference type="SAM" id="MobiDB-lite"/>
    </source>
</evidence>
<dbReference type="Gene3D" id="3.30.160.60">
    <property type="entry name" value="Classic Zinc Finger"/>
    <property type="match status" value="1"/>
</dbReference>
<evidence type="ECO:0000259" key="3">
    <source>
        <dbReference type="PROSITE" id="PS50157"/>
    </source>
</evidence>
<reference evidence="4 5" key="1">
    <citation type="submission" date="2019-01" db="EMBL/GenBank/DDBJ databases">
        <title>Sequencing of cultivated peanut Arachis hypogaea provides insights into genome evolution and oil improvement.</title>
        <authorList>
            <person name="Chen X."/>
        </authorList>
    </citation>
    <scope>NUCLEOTIDE SEQUENCE [LARGE SCALE GENOMIC DNA]</scope>
    <source>
        <strain evidence="5">cv. Fuhuasheng</strain>
        <tissue evidence="4">Leaves</tissue>
    </source>
</reference>
<dbReference type="OrthoDB" id="1939583at2759"/>